<dbReference type="EMBL" id="JANPWE010000008">
    <property type="protein sequence ID" value="MCR6546518.1"/>
    <property type="molecule type" value="Genomic_DNA"/>
</dbReference>
<evidence type="ECO:0000313" key="2">
    <source>
        <dbReference type="EMBL" id="MCR6546518.1"/>
    </source>
</evidence>
<feature type="domain" description="Polymerase/histidinol phosphatase N-terminal" evidence="1">
    <location>
        <begin position="3"/>
        <end position="70"/>
    </location>
</feature>
<comment type="caution">
    <text evidence="2">The sequence shown here is derived from an EMBL/GenBank/DDBJ whole genome shotgun (WGS) entry which is preliminary data.</text>
</comment>
<evidence type="ECO:0000259" key="1">
    <source>
        <dbReference type="SMART" id="SM00481"/>
    </source>
</evidence>
<reference evidence="2 3" key="1">
    <citation type="submission" date="2022-08" db="EMBL/GenBank/DDBJ databases">
        <title>Proteogenomics of the novel Dehalobacterium formicoaceticum strain EZ94 highlights a key role of methyltransferases during anaerobic dichloromethane degradation.</title>
        <authorList>
            <person name="Wasmund K."/>
        </authorList>
    </citation>
    <scope>NUCLEOTIDE SEQUENCE [LARGE SCALE GENOMIC DNA]</scope>
    <source>
        <strain evidence="2 3">EZ94</strain>
    </source>
</reference>
<dbReference type="InterPro" id="IPR004013">
    <property type="entry name" value="PHP_dom"/>
</dbReference>
<gene>
    <name evidence="2" type="ORF">NVS47_13530</name>
</gene>
<sequence length="223" mass="25061">MIIDTHLHESKYSLDSFVSLEEIVDQAREMGMDGICITDHESNEIKEEAFRLSQRTGFLIITGAEVLTWQGDVTVFGLEHIPQEKLHAPELLDLVVKEGGVAVSAHPFRQNNRGMGQAIRDMKLLGGVEAFNGNTEYHHNMDAYFLAQELGLPCLGGSDAHARHEVGRYATVFPDGIRDEKDLIQAIYAREVHPVAYLEGQYLPYPCPENFEAGEIFSSFHRF</sequence>
<dbReference type="Pfam" id="PF13263">
    <property type="entry name" value="PHP_C"/>
    <property type="match status" value="1"/>
</dbReference>
<name>A0ABT1Y7I7_9FIRM</name>
<dbReference type="SMART" id="SM00481">
    <property type="entry name" value="POLIIIAc"/>
    <property type="match status" value="1"/>
</dbReference>
<dbReference type="PANTHER" id="PTHR42924">
    <property type="entry name" value="EXONUCLEASE"/>
    <property type="match status" value="1"/>
</dbReference>
<keyword evidence="3" id="KW-1185">Reference proteome</keyword>
<evidence type="ECO:0000313" key="3">
    <source>
        <dbReference type="Proteomes" id="UP001524944"/>
    </source>
</evidence>
<accession>A0ABT1Y7I7</accession>
<proteinExistence type="predicted"/>
<dbReference type="InterPro" id="IPR016195">
    <property type="entry name" value="Pol/histidinol_Pase-like"/>
</dbReference>
<dbReference type="Pfam" id="PF02811">
    <property type="entry name" value="PHP"/>
    <property type="match status" value="1"/>
</dbReference>
<dbReference type="InterPro" id="IPR003141">
    <property type="entry name" value="Pol/His_phosphatase_N"/>
</dbReference>
<dbReference type="RefSeq" id="WP_089610790.1">
    <property type="nucleotide sequence ID" value="NZ_CP022121.1"/>
</dbReference>
<dbReference type="InterPro" id="IPR052018">
    <property type="entry name" value="PHP_domain"/>
</dbReference>
<dbReference type="SUPFAM" id="SSF89550">
    <property type="entry name" value="PHP domain-like"/>
    <property type="match status" value="1"/>
</dbReference>
<dbReference type="PANTHER" id="PTHR42924:SF3">
    <property type="entry name" value="POLYMERASE_HISTIDINOL PHOSPHATASE N-TERMINAL DOMAIN-CONTAINING PROTEIN"/>
    <property type="match status" value="1"/>
</dbReference>
<protein>
    <submittedName>
        <fullName evidence="2">PHP domain-containing protein</fullName>
    </submittedName>
</protein>
<dbReference type="Proteomes" id="UP001524944">
    <property type="component" value="Unassembled WGS sequence"/>
</dbReference>
<dbReference type="Gene3D" id="3.20.20.140">
    <property type="entry name" value="Metal-dependent hydrolases"/>
    <property type="match status" value="1"/>
</dbReference>
<dbReference type="CDD" id="cd07432">
    <property type="entry name" value="PHP_HisPPase"/>
    <property type="match status" value="1"/>
</dbReference>
<organism evidence="2 3">
    <name type="scientific">Dehalobacterium formicoaceticum</name>
    <dbReference type="NCBI Taxonomy" id="51515"/>
    <lineage>
        <taxon>Bacteria</taxon>
        <taxon>Bacillati</taxon>
        <taxon>Bacillota</taxon>
        <taxon>Clostridia</taxon>
        <taxon>Eubacteriales</taxon>
        <taxon>Peptococcaceae</taxon>
        <taxon>Dehalobacterium</taxon>
    </lineage>
</organism>